<organism evidence="1 2">
    <name type="scientific">Lactuca virosa</name>
    <dbReference type="NCBI Taxonomy" id="75947"/>
    <lineage>
        <taxon>Eukaryota</taxon>
        <taxon>Viridiplantae</taxon>
        <taxon>Streptophyta</taxon>
        <taxon>Embryophyta</taxon>
        <taxon>Tracheophyta</taxon>
        <taxon>Spermatophyta</taxon>
        <taxon>Magnoliopsida</taxon>
        <taxon>eudicotyledons</taxon>
        <taxon>Gunneridae</taxon>
        <taxon>Pentapetalae</taxon>
        <taxon>asterids</taxon>
        <taxon>campanulids</taxon>
        <taxon>Asterales</taxon>
        <taxon>Asteraceae</taxon>
        <taxon>Cichorioideae</taxon>
        <taxon>Cichorieae</taxon>
        <taxon>Lactucinae</taxon>
        <taxon>Lactuca</taxon>
    </lineage>
</organism>
<keyword evidence="2" id="KW-1185">Reference proteome</keyword>
<accession>A0AAU9MFW5</accession>
<evidence type="ECO:0000313" key="1">
    <source>
        <dbReference type="EMBL" id="CAH1425009.1"/>
    </source>
</evidence>
<reference evidence="1 2" key="1">
    <citation type="submission" date="2022-01" db="EMBL/GenBank/DDBJ databases">
        <authorList>
            <person name="Xiong W."/>
            <person name="Schranz E."/>
        </authorList>
    </citation>
    <scope>NUCLEOTIDE SEQUENCE [LARGE SCALE GENOMIC DNA]</scope>
</reference>
<dbReference type="Proteomes" id="UP001157418">
    <property type="component" value="Unassembled WGS sequence"/>
</dbReference>
<gene>
    <name evidence="1" type="ORF">LVIROSA_LOCUS12177</name>
</gene>
<evidence type="ECO:0000313" key="2">
    <source>
        <dbReference type="Proteomes" id="UP001157418"/>
    </source>
</evidence>
<name>A0AAU9MFW5_9ASTR</name>
<sequence length="141" mass="15737">MSSDGGFQLMWKKGLVTRIAVDFDAETRKSGLKIAAYASPRISDGEWSHHHGHHWPWEWSLAQGSGRLYFIFSFETSTPLVLYTWSYALTSLFIFSLFSSHCRLLAPNPLTGSKKPPSPPSFFSIATAAALLLPRSNVSIF</sequence>
<proteinExistence type="predicted"/>
<dbReference type="EMBL" id="CAKMRJ010002115">
    <property type="protein sequence ID" value="CAH1425009.1"/>
    <property type="molecule type" value="Genomic_DNA"/>
</dbReference>
<dbReference type="AlphaFoldDB" id="A0AAU9MFW5"/>
<protein>
    <submittedName>
        <fullName evidence="1">Uncharacterized protein</fullName>
    </submittedName>
</protein>
<comment type="caution">
    <text evidence="1">The sequence shown here is derived from an EMBL/GenBank/DDBJ whole genome shotgun (WGS) entry which is preliminary data.</text>
</comment>